<name>A0AA40B8J2_9PEZI</name>
<proteinExistence type="predicted"/>
<protein>
    <submittedName>
        <fullName evidence="1">Uncharacterized protein</fullName>
    </submittedName>
</protein>
<keyword evidence="2" id="KW-1185">Reference proteome</keyword>
<organism evidence="1 2">
    <name type="scientific">Lasiosphaeris hirsuta</name>
    <dbReference type="NCBI Taxonomy" id="260670"/>
    <lineage>
        <taxon>Eukaryota</taxon>
        <taxon>Fungi</taxon>
        <taxon>Dikarya</taxon>
        <taxon>Ascomycota</taxon>
        <taxon>Pezizomycotina</taxon>
        <taxon>Sordariomycetes</taxon>
        <taxon>Sordariomycetidae</taxon>
        <taxon>Sordariales</taxon>
        <taxon>Lasiosphaeriaceae</taxon>
        <taxon>Lasiosphaeris</taxon>
    </lineage>
</organism>
<dbReference type="AlphaFoldDB" id="A0AA40B8J2"/>
<evidence type="ECO:0000313" key="2">
    <source>
        <dbReference type="Proteomes" id="UP001172102"/>
    </source>
</evidence>
<comment type="caution">
    <text evidence="1">The sequence shown here is derived from an EMBL/GenBank/DDBJ whole genome shotgun (WGS) entry which is preliminary data.</text>
</comment>
<dbReference type="EMBL" id="JAUKUA010000001">
    <property type="protein sequence ID" value="KAK0729631.1"/>
    <property type="molecule type" value="Genomic_DNA"/>
</dbReference>
<accession>A0AA40B8J2</accession>
<reference evidence="1" key="1">
    <citation type="submission" date="2023-06" db="EMBL/GenBank/DDBJ databases">
        <title>Genome-scale phylogeny and comparative genomics of the fungal order Sordariales.</title>
        <authorList>
            <consortium name="Lawrence Berkeley National Laboratory"/>
            <person name="Hensen N."/>
            <person name="Bonometti L."/>
            <person name="Westerberg I."/>
            <person name="Brannstrom I.O."/>
            <person name="Guillou S."/>
            <person name="Cros-Aarteil S."/>
            <person name="Calhoun S."/>
            <person name="Haridas S."/>
            <person name="Kuo A."/>
            <person name="Mondo S."/>
            <person name="Pangilinan J."/>
            <person name="Riley R."/>
            <person name="Labutti K."/>
            <person name="Andreopoulos B."/>
            <person name="Lipzen A."/>
            <person name="Chen C."/>
            <person name="Yanf M."/>
            <person name="Daum C."/>
            <person name="Ng V."/>
            <person name="Clum A."/>
            <person name="Steindorff A."/>
            <person name="Ohm R."/>
            <person name="Martin F."/>
            <person name="Silar P."/>
            <person name="Natvig D."/>
            <person name="Lalanne C."/>
            <person name="Gautier V."/>
            <person name="Ament-Velasquez S.L."/>
            <person name="Kruys A."/>
            <person name="Hutchinson M.I."/>
            <person name="Powell A.J."/>
            <person name="Barry K."/>
            <person name="Miller A.N."/>
            <person name="Grigoriev I.V."/>
            <person name="Debuchy R."/>
            <person name="Gladieux P."/>
            <person name="Thoren M.H."/>
            <person name="Johannesson H."/>
        </authorList>
    </citation>
    <scope>NUCLEOTIDE SEQUENCE</scope>
    <source>
        <strain evidence="1">SMH4607-1</strain>
    </source>
</reference>
<dbReference type="Proteomes" id="UP001172102">
    <property type="component" value="Unassembled WGS sequence"/>
</dbReference>
<evidence type="ECO:0000313" key="1">
    <source>
        <dbReference type="EMBL" id="KAK0729631.1"/>
    </source>
</evidence>
<gene>
    <name evidence="1" type="ORF">B0H67DRAFT_3510</name>
</gene>
<sequence length="116" mass="12854">MRRVMSILILACRPPPTSPAMPRHSSWCGRQLTSCPSPGRFDGHHASPVGLSHYRLVFCAPPCGFLHHPVRRTCGCAGYGLKWSVSMLCRWSSDGVSNQRLALGIRTGDRPLLEER</sequence>